<keyword evidence="2" id="KW-1185">Reference proteome</keyword>
<protein>
    <submittedName>
        <fullName evidence="1">Uncharacterized protein</fullName>
    </submittedName>
</protein>
<name>A0A4Y2SCL2_ARAVE</name>
<dbReference type="Proteomes" id="UP000499080">
    <property type="component" value="Unassembled WGS sequence"/>
</dbReference>
<accession>A0A4Y2SCL2</accession>
<dbReference type="AlphaFoldDB" id="A0A4Y2SCL2"/>
<organism evidence="1 2">
    <name type="scientific">Araneus ventricosus</name>
    <name type="common">Orbweaver spider</name>
    <name type="synonym">Epeira ventricosa</name>
    <dbReference type="NCBI Taxonomy" id="182803"/>
    <lineage>
        <taxon>Eukaryota</taxon>
        <taxon>Metazoa</taxon>
        <taxon>Ecdysozoa</taxon>
        <taxon>Arthropoda</taxon>
        <taxon>Chelicerata</taxon>
        <taxon>Arachnida</taxon>
        <taxon>Araneae</taxon>
        <taxon>Araneomorphae</taxon>
        <taxon>Entelegynae</taxon>
        <taxon>Araneoidea</taxon>
        <taxon>Araneidae</taxon>
        <taxon>Araneus</taxon>
    </lineage>
</organism>
<gene>
    <name evidence="1" type="ORF">AVEN_231497_1</name>
</gene>
<comment type="caution">
    <text evidence="1">The sequence shown here is derived from an EMBL/GenBank/DDBJ whole genome shotgun (WGS) entry which is preliminary data.</text>
</comment>
<proteinExistence type="predicted"/>
<evidence type="ECO:0000313" key="2">
    <source>
        <dbReference type="Proteomes" id="UP000499080"/>
    </source>
</evidence>
<dbReference type="EMBL" id="BGPR01020572">
    <property type="protein sequence ID" value="GBN84995.1"/>
    <property type="molecule type" value="Genomic_DNA"/>
</dbReference>
<evidence type="ECO:0000313" key="1">
    <source>
        <dbReference type="EMBL" id="GBN84995.1"/>
    </source>
</evidence>
<sequence>MTAGIVLIVRKLPSSPNTSGRATLTKKTRAAGVKSITRNERGWKFQSDIRTFRTATVFCLQGRMGRSSIDRVKLENVPRLVTCEVRKERDFMHFRKAVSQLLAALLHLLQPIGII</sequence>
<reference evidence="1 2" key="1">
    <citation type="journal article" date="2019" name="Sci. Rep.">
        <title>Orb-weaving spider Araneus ventricosus genome elucidates the spidroin gene catalogue.</title>
        <authorList>
            <person name="Kono N."/>
            <person name="Nakamura H."/>
            <person name="Ohtoshi R."/>
            <person name="Moran D.A.P."/>
            <person name="Shinohara A."/>
            <person name="Yoshida Y."/>
            <person name="Fujiwara M."/>
            <person name="Mori M."/>
            <person name="Tomita M."/>
            <person name="Arakawa K."/>
        </authorList>
    </citation>
    <scope>NUCLEOTIDE SEQUENCE [LARGE SCALE GENOMIC DNA]</scope>
</reference>